<evidence type="ECO:0000256" key="1">
    <source>
        <dbReference type="ARBA" id="ARBA00004651"/>
    </source>
</evidence>
<dbReference type="PANTHER" id="PTHR23517:SF2">
    <property type="entry name" value="MULTIDRUG RESISTANCE PROTEIN MDTH"/>
    <property type="match status" value="1"/>
</dbReference>
<feature type="transmembrane region" description="Helical" evidence="7">
    <location>
        <begin position="69"/>
        <end position="87"/>
    </location>
</feature>
<evidence type="ECO:0000256" key="7">
    <source>
        <dbReference type="SAM" id="Phobius"/>
    </source>
</evidence>
<evidence type="ECO:0000256" key="2">
    <source>
        <dbReference type="ARBA" id="ARBA00022448"/>
    </source>
</evidence>
<comment type="subcellular location">
    <subcellularLocation>
        <location evidence="1">Cell membrane</location>
        <topology evidence="1">Multi-pass membrane protein</topology>
    </subcellularLocation>
</comment>
<keyword evidence="10" id="KW-1185">Reference proteome</keyword>
<dbReference type="InterPro" id="IPR011701">
    <property type="entry name" value="MFS"/>
</dbReference>
<organism evidence="9 10">
    <name type="scientific">Tenggerimyces flavus</name>
    <dbReference type="NCBI Taxonomy" id="1708749"/>
    <lineage>
        <taxon>Bacteria</taxon>
        <taxon>Bacillati</taxon>
        <taxon>Actinomycetota</taxon>
        <taxon>Actinomycetes</taxon>
        <taxon>Propionibacteriales</taxon>
        <taxon>Nocardioidaceae</taxon>
        <taxon>Tenggerimyces</taxon>
    </lineage>
</organism>
<evidence type="ECO:0000313" key="9">
    <source>
        <dbReference type="EMBL" id="MFC3760383.1"/>
    </source>
</evidence>
<comment type="caution">
    <text evidence="9">The sequence shown here is derived from an EMBL/GenBank/DDBJ whole genome shotgun (WGS) entry which is preliminary data.</text>
</comment>
<dbReference type="PANTHER" id="PTHR23517">
    <property type="entry name" value="RESISTANCE PROTEIN MDTM, PUTATIVE-RELATED-RELATED"/>
    <property type="match status" value="1"/>
</dbReference>
<evidence type="ECO:0000259" key="8">
    <source>
        <dbReference type="PROSITE" id="PS50850"/>
    </source>
</evidence>
<reference evidence="10" key="1">
    <citation type="journal article" date="2019" name="Int. J. Syst. Evol. Microbiol.">
        <title>The Global Catalogue of Microorganisms (GCM) 10K type strain sequencing project: providing services to taxonomists for standard genome sequencing and annotation.</title>
        <authorList>
            <consortium name="The Broad Institute Genomics Platform"/>
            <consortium name="The Broad Institute Genome Sequencing Center for Infectious Disease"/>
            <person name="Wu L."/>
            <person name="Ma J."/>
        </authorList>
    </citation>
    <scope>NUCLEOTIDE SEQUENCE [LARGE SCALE GENOMIC DNA]</scope>
    <source>
        <strain evidence="10">CGMCC 4.7241</strain>
    </source>
</reference>
<keyword evidence="5 7" id="KW-1133">Transmembrane helix</keyword>
<feature type="transmembrane region" description="Helical" evidence="7">
    <location>
        <begin position="93"/>
        <end position="116"/>
    </location>
</feature>
<evidence type="ECO:0000256" key="6">
    <source>
        <dbReference type="ARBA" id="ARBA00023136"/>
    </source>
</evidence>
<proteinExistence type="predicted"/>
<keyword evidence="6 7" id="KW-0472">Membrane</keyword>
<gene>
    <name evidence="9" type="ORF">ACFOUW_06010</name>
</gene>
<feature type="transmembrane region" description="Helical" evidence="7">
    <location>
        <begin position="289"/>
        <end position="311"/>
    </location>
</feature>
<feature type="transmembrane region" description="Helical" evidence="7">
    <location>
        <begin position="156"/>
        <end position="173"/>
    </location>
</feature>
<dbReference type="InterPro" id="IPR020846">
    <property type="entry name" value="MFS_dom"/>
</dbReference>
<feature type="transmembrane region" description="Helical" evidence="7">
    <location>
        <begin position="36"/>
        <end position="57"/>
    </location>
</feature>
<dbReference type="InterPro" id="IPR050171">
    <property type="entry name" value="MFS_Transporters"/>
</dbReference>
<evidence type="ECO:0000256" key="3">
    <source>
        <dbReference type="ARBA" id="ARBA00022475"/>
    </source>
</evidence>
<feature type="transmembrane region" description="Helical" evidence="7">
    <location>
        <begin position="12"/>
        <end position="30"/>
    </location>
</feature>
<evidence type="ECO:0000256" key="4">
    <source>
        <dbReference type="ARBA" id="ARBA00022692"/>
    </source>
</evidence>
<dbReference type="PROSITE" id="PS50850">
    <property type="entry name" value="MFS"/>
    <property type="match status" value="1"/>
</dbReference>
<keyword evidence="2" id="KW-0813">Transport</keyword>
<feature type="transmembrane region" description="Helical" evidence="7">
    <location>
        <begin position="128"/>
        <end position="150"/>
    </location>
</feature>
<dbReference type="Proteomes" id="UP001595699">
    <property type="component" value="Unassembled WGS sequence"/>
</dbReference>
<feature type="transmembrane region" description="Helical" evidence="7">
    <location>
        <begin position="260"/>
        <end position="283"/>
    </location>
</feature>
<feature type="transmembrane region" description="Helical" evidence="7">
    <location>
        <begin position="352"/>
        <end position="372"/>
    </location>
</feature>
<dbReference type="EMBL" id="JBHRZH010000005">
    <property type="protein sequence ID" value="MFC3760383.1"/>
    <property type="molecule type" value="Genomic_DNA"/>
</dbReference>
<dbReference type="SUPFAM" id="SSF103473">
    <property type="entry name" value="MFS general substrate transporter"/>
    <property type="match status" value="1"/>
</dbReference>
<feature type="transmembrane region" description="Helical" evidence="7">
    <location>
        <begin position="323"/>
        <end position="346"/>
    </location>
</feature>
<dbReference type="InterPro" id="IPR036259">
    <property type="entry name" value="MFS_trans_sf"/>
</dbReference>
<protein>
    <submittedName>
        <fullName evidence="9">MFS transporter</fullName>
    </submittedName>
</protein>
<dbReference type="RefSeq" id="WP_205122567.1">
    <property type="nucleotide sequence ID" value="NZ_JAFBCM010000001.1"/>
</dbReference>
<name>A0ABV7Y6N0_9ACTN</name>
<dbReference type="Pfam" id="PF07690">
    <property type="entry name" value="MFS_1"/>
    <property type="match status" value="1"/>
</dbReference>
<sequence length="387" mass="39589">MTVIRALASCHFVVRAGGFVQTFLVLYLTQDRHLSAGTAGSVATAVGIGAVVSLLAGGWLGDRIGRRRTMLIGFSGTALALLALASADTLPAIWVAALLVGLLSELFRPAGSATVADLPGERERIRSFGLLFWASNLGFSVCTATGGLLVQYGYGLLFWLNAAAAVIAALIVWRRMPETRPSAPTGRARLLPAVLGDRRLLALALVFAAHFALFAQAFSSLPLVMAAGGLGTSTFGMVLGLNGVVILVAQPFAVRVLAGLDRYAVLSVSALLVGIGFGLGVFVDSGLGYGLAALVWTAGEIGIAVMFAATFTDLAPAGMRGGYLGVAYAAWGVGTALGPVLGTALLERAGPTVLWLACALMGLVSSAILRACRSLVLAGDSGGERGA</sequence>
<accession>A0ABV7Y6N0</accession>
<feature type="transmembrane region" description="Helical" evidence="7">
    <location>
        <begin position="224"/>
        <end position="248"/>
    </location>
</feature>
<keyword evidence="3" id="KW-1003">Cell membrane</keyword>
<keyword evidence="4 7" id="KW-0812">Transmembrane</keyword>
<dbReference type="Gene3D" id="1.20.1250.20">
    <property type="entry name" value="MFS general substrate transporter like domains"/>
    <property type="match status" value="1"/>
</dbReference>
<evidence type="ECO:0000313" key="10">
    <source>
        <dbReference type="Proteomes" id="UP001595699"/>
    </source>
</evidence>
<evidence type="ECO:0000256" key="5">
    <source>
        <dbReference type="ARBA" id="ARBA00022989"/>
    </source>
</evidence>
<feature type="transmembrane region" description="Helical" evidence="7">
    <location>
        <begin position="200"/>
        <end position="218"/>
    </location>
</feature>
<feature type="domain" description="Major facilitator superfamily (MFS) profile" evidence="8">
    <location>
        <begin position="1"/>
        <end position="374"/>
    </location>
</feature>